<evidence type="ECO:0000256" key="1">
    <source>
        <dbReference type="SAM" id="MobiDB-lite"/>
    </source>
</evidence>
<accession>A2EUA1</accession>
<evidence type="ECO:0000313" key="3">
    <source>
        <dbReference type="Proteomes" id="UP000001542"/>
    </source>
</evidence>
<evidence type="ECO:0000313" key="2">
    <source>
        <dbReference type="EMBL" id="EAY03788.1"/>
    </source>
</evidence>
<dbReference type="VEuPathDB" id="TrichDB:TVAGG3_1051780"/>
<sequence length="890" mass="102263">MEGDNIHPLLLINESSRVEVINNTIELWEKDNNSLALSAEVLDWILNTFSVGFQLDDSQNILKERLSLLVLEFSFYIQKSIEADDADKLIQKSLNMVTSSLINGHINNSKEIIFSLYNTIFEKRVQFSSKAWEIIINFVKFITKDLKIKEYTDELSKIIAFMYPLSKLTDNKTLKSFRNILEASNTQKSLQPEISFMIRSIFEYTFPLIFDFSTNENSTISTRDFGILSKIESEILLSYLKAIILYSDSSQDKTIFPIAVNVITNIREYSTNVFLVKFPLDQFFSIFSRISFLPEPQNFECFIDLLSFGYLIDKNWKKSIIVYLKYILDYYLSIINSEASLGLPNYLKLVRNFVQNERIISYLIPYILKSLKDNNILFPIDFLLNLASDSEWITQKILQDNVSLTEFTRTQGPFSAISTIPSIKNMVLYFASIYPKMNSCNTIFTLIYYYTNNIQHFCETIYHSLDPNFLAIRNSFGTIDSLICLFYICHDLDFIKNLINSGRFYSIISESIKTKMHEIMIMILIEIANVTDIFSINEGFRQHVAEICRHNIVQKMPNLNLYKTLLFKLLLSSKKVSNTSEITRFQEESRIFIVNEYLLLMKENPSILDVQTLSPYGVFSFQATPVPFSHGNSGKEETDNESSEDLSSSREESLSQNSISSSNKFDNIRAVDFLYNIGIIDSSNTNKVQYIGKDKKYVSEYVNAMVLPVINVSVMSVDEKCEKLERKSEISPQYRYFLSQLGKRTIDNDTTATDFALFTAQFHSRPQNNIPIDISIIFIDGMSFVNAISDNFTQITPKIAVQPLHKGAYAVYLIFGDFGLLLEDPIIVQTQNLISLIHSFILSFAIKFKMQSIIKSLDKRLKFNENSKPQSQPLIDIVKLAAGAEKIPAT</sequence>
<reference evidence="2" key="2">
    <citation type="journal article" date="2007" name="Science">
        <title>Draft genome sequence of the sexually transmitted pathogen Trichomonas vaginalis.</title>
        <authorList>
            <person name="Carlton J.M."/>
            <person name="Hirt R.P."/>
            <person name="Silva J.C."/>
            <person name="Delcher A.L."/>
            <person name="Schatz M."/>
            <person name="Zhao Q."/>
            <person name="Wortman J.R."/>
            <person name="Bidwell S.L."/>
            <person name="Alsmark U.C.M."/>
            <person name="Besteiro S."/>
            <person name="Sicheritz-Ponten T."/>
            <person name="Noel C.J."/>
            <person name="Dacks J.B."/>
            <person name="Foster P.G."/>
            <person name="Simillion C."/>
            <person name="Van de Peer Y."/>
            <person name="Miranda-Saavedra D."/>
            <person name="Barton G.J."/>
            <person name="Westrop G.D."/>
            <person name="Mueller S."/>
            <person name="Dessi D."/>
            <person name="Fiori P.L."/>
            <person name="Ren Q."/>
            <person name="Paulsen I."/>
            <person name="Zhang H."/>
            <person name="Bastida-Corcuera F.D."/>
            <person name="Simoes-Barbosa A."/>
            <person name="Brown M.T."/>
            <person name="Hayes R.D."/>
            <person name="Mukherjee M."/>
            <person name="Okumura C.Y."/>
            <person name="Schneider R."/>
            <person name="Smith A.J."/>
            <person name="Vanacova S."/>
            <person name="Villalvazo M."/>
            <person name="Haas B.J."/>
            <person name="Pertea M."/>
            <person name="Feldblyum T.V."/>
            <person name="Utterback T.R."/>
            <person name="Shu C.L."/>
            <person name="Osoegawa K."/>
            <person name="de Jong P.J."/>
            <person name="Hrdy I."/>
            <person name="Horvathova L."/>
            <person name="Zubacova Z."/>
            <person name="Dolezal P."/>
            <person name="Malik S.B."/>
            <person name="Logsdon J.M. Jr."/>
            <person name="Henze K."/>
            <person name="Gupta A."/>
            <person name="Wang C.C."/>
            <person name="Dunne R.L."/>
            <person name="Upcroft J.A."/>
            <person name="Upcroft P."/>
            <person name="White O."/>
            <person name="Salzberg S.L."/>
            <person name="Tang P."/>
            <person name="Chiu C.-H."/>
            <person name="Lee Y.-S."/>
            <person name="Embley T.M."/>
            <person name="Coombs G.H."/>
            <person name="Mottram J.C."/>
            <person name="Tachezy J."/>
            <person name="Fraser-Liggett C.M."/>
            <person name="Johnson P.J."/>
        </authorList>
    </citation>
    <scope>NUCLEOTIDE SEQUENCE [LARGE SCALE GENOMIC DNA]</scope>
    <source>
        <strain evidence="2">G3</strain>
    </source>
</reference>
<proteinExistence type="predicted"/>
<dbReference type="EMBL" id="DS113494">
    <property type="protein sequence ID" value="EAY03788.1"/>
    <property type="molecule type" value="Genomic_DNA"/>
</dbReference>
<dbReference type="InParanoid" id="A2EUA1"/>
<dbReference type="Proteomes" id="UP000001542">
    <property type="component" value="Unassembled WGS sequence"/>
</dbReference>
<dbReference type="KEGG" id="tva:4761636"/>
<gene>
    <name evidence="2" type="ORF">TVAG_232710</name>
</gene>
<keyword evidence="3" id="KW-1185">Reference proteome</keyword>
<dbReference type="RefSeq" id="XP_001316011.1">
    <property type="nucleotide sequence ID" value="XM_001315976.1"/>
</dbReference>
<name>A2EUA1_TRIV3</name>
<organism evidence="2 3">
    <name type="scientific">Trichomonas vaginalis (strain ATCC PRA-98 / G3)</name>
    <dbReference type="NCBI Taxonomy" id="412133"/>
    <lineage>
        <taxon>Eukaryota</taxon>
        <taxon>Metamonada</taxon>
        <taxon>Parabasalia</taxon>
        <taxon>Trichomonadida</taxon>
        <taxon>Trichomonadidae</taxon>
        <taxon>Trichomonas</taxon>
    </lineage>
</organism>
<reference evidence="2" key="1">
    <citation type="submission" date="2006-10" db="EMBL/GenBank/DDBJ databases">
        <authorList>
            <person name="Amadeo P."/>
            <person name="Zhao Q."/>
            <person name="Wortman J."/>
            <person name="Fraser-Liggett C."/>
            <person name="Carlton J."/>
        </authorList>
    </citation>
    <scope>NUCLEOTIDE SEQUENCE</scope>
    <source>
        <strain evidence="2">G3</strain>
    </source>
</reference>
<feature type="region of interest" description="Disordered" evidence="1">
    <location>
        <begin position="630"/>
        <end position="658"/>
    </location>
</feature>
<dbReference type="VEuPathDB" id="TrichDB:TVAG_232710"/>
<dbReference type="AlphaFoldDB" id="A2EUA1"/>
<protein>
    <submittedName>
        <fullName evidence="2">Uncharacterized protein</fullName>
    </submittedName>
</protein>